<dbReference type="Pfam" id="PF23954">
    <property type="entry name" value="DUF7283"/>
    <property type="match status" value="1"/>
</dbReference>
<keyword evidence="2" id="KW-1185">Reference proteome</keyword>
<comment type="caution">
    <text evidence="1">The sequence shown here is derived from an EMBL/GenBank/DDBJ whole genome shotgun (WGS) entry which is preliminary data.</text>
</comment>
<sequence length="153" mass="15626">MFDTHVDTAYVWVAVGVVSVAVLGVVTQLPASAPPDAAAAATTIDEVATGPPGSVATRDLHAAEWSLTGRQLGLRASGGTAHETLLQPVVPAVDEALAAVLDGERPSAAFGSPGAFRRATERAATDGDQWRPAPDRLTARHVAWGGVDVTLVG</sequence>
<reference evidence="1 2" key="1">
    <citation type="submission" date="2022-06" db="EMBL/GenBank/DDBJ databases">
        <title>Halomicroarcula sp. a new haloarchaeum isolate from saline soil.</title>
        <authorList>
            <person name="Strakova D."/>
            <person name="Galisteo C."/>
            <person name="Sanchez-Porro C."/>
            <person name="Ventosa A."/>
        </authorList>
    </citation>
    <scope>NUCLEOTIDE SEQUENCE [LARGE SCALE GENOMIC DNA]</scope>
    <source>
        <strain evidence="1 2">S3CR25-11</strain>
    </source>
</reference>
<protein>
    <submittedName>
        <fullName evidence="1">Uncharacterized protein</fullName>
    </submittedName>
</protein>
<proteinExistence type="predicted"/>
<gene>
    <name evidence="1" type="ORF">NDI86_03375</name>
</gene>
<organism evidence="1 2">
    <name type="scientific">Haloarcula onubensis</name>
    <dbReference type="NCBI Taxonomy" id="2950539"/>
    <lineage>
        <taxon>Archaea</taxon>
        <taxon>Methanobacteriati</taxon>
        <taxon>Methanobacteriota</taxon>
        <taxon>Stenosarchaea group</taxon>
        <taxon>Halobacteria</taxon>
        <taxon>Halobacteriales</taxon>
        <taxon>Haloarculaceae</taxon>
        <taxon>Haloarcula</taxon>
    </lineage>
</organism>
<name>A0ABU2FL78_9EURY</name>
<dbReference type="Proteomes" id="UP001268864">
    <property type="component" value="Unassembled WGS sequence"/>
</dbReference>
<evidence type="ECO:0000313" key="1">
    <source>
        <dbReference type="EMBL" id="MDS0281149.1"/>
    </source>
</evidence>
<dbReference type="InterPro" id="IPR055707">
    <property type="entry name" value="DUF7283"/>
</dbReference>
<evidence type="ECO:0000313" key="2">
    <source>
        <dbReference type="Proteomes" id="UP001268864"/>
    </source>
</evidence>
<dbReference type="EMBL" id="JAMQOS010000001">
    <property type="protein sequence ID" value="MDS0281149.1"/>
    <property type="molecule type" value="Genomic_DNA"/>
</dbReference>
<accession>A0ABU2FL78</accession>
<dbReference type="RefSeq" id="WP_310898985.1">
    <property type="nucleotide sequence ID" value="NZ_JAMQOS010000001.1"/>
</dbReference>